<protein>
    <submittedName>
        <fullName evidence="2">DUF502 domain-containing protein</fullName>
    </submittedName>
</protein>
<dbReference type="GeneID" id="40267118"/>
<proteinExistence type="predicted"/>
<keyword evidence="1" id="KW-0812">Transmembrane</keyword>
<feature type="transmembrane region" description="Helical" evidence="1">
    <location>
        <begin position="59"/>
        <end position="79"/>
    </location>
</feature>
<dbReference type="RefSeq" id="WP_138246507.1">
    <property type="nucleotide sequence ID" value="NZ_CP040330.1"/>
</dbReference>
<gene>
    <name evidence="2" type="ORF">FEJ81_17555</name>
</gene>
<dbReference type="Pfam" id="PF04367">
    <property type="entry name" value="DUF502"/>
    <property type="match status" value="1"/>
</dbReference>
<evidence type="ECO:0000313" key="3">
    <source>
        <dbReference type="Proteomes" id="UP000302218"/>
    </source>
</evidence>
<dbReference type="PANTHER" id="PTHR31876">
    <property type="entry name" value="COV-LIKE PROTEIN 1"/>
    <property type="match status" value="1"/>
</dbReference>
<dbReference type="PANTHER" id="PTHR31876:SF26">
    <property type="entry name" value="PROTEIN LIKE COV 2"/>
    <property type="match status" value="1"/>
</dbReference>
<dbReference type="OrthoDB" id="51558at2157"/>
<keyword evidence="1" id="KW-0472">Membrane</keyword>
<sequence length="216" mass="23330">MADSASRVQRWLINGVVITIPLVATLLVVLVVLDFILGALSPIITGVTYVWPDEPPVPVIQLATLLSVVGFFLAVGIIAEHTPGKYISKRVHATMETIPGVSTVYESVRRASKLLIDDETDQFQDVKLVEFPHEGAYMLGFLTAETPPVVEASAGEDEMVTIMVPLAPNPATNGYVMHMPTEKVHEVDLTVEEAFRSIATLGVAADTLGDGEYNDT</sequence>
<dbReference type="InterPro" id="IPR007462">
    <property type="entry name" value="COV1-like"/>
</dbReference>
<reference evidence="3" key="1">
    <citation type="submission" date="2019-05" db="EMBL/GenBank/DDBJ databases">
        <title>Genome sequence and methylation pattern of the halophilic Archaeon Natrinema versiforme BOL5-4.</title>
        <authorList>
            <person name="DasSarma P."/>
            <person name="Anton B.P."/>
            <person name="DasSarma S.L."/>
            <person name="Martinez F.L."/>
            <person name="Guzman D."/>
            <person name="Roberts R.J."/>
            <person name="DasSarma S."/>
        </authorList>
    </citation>
    <scope>NUCLEOTIDE SEQUENCE [LARGE SCALE GENOMIC DNA]</scope>
    <source>
        <strain evidence="3">BOL5-4</strain>
    </source>
</reference>
<evidence type="ECO:0000313" key="2">
    <source>
        <dbReference type="EMBL" id="QCS44059.1"/>
    </source>
</evidence>
<name>A0A4P8WKJ4_9EURY</name>
<dbReference type="KEGG" id="nvr:FEJ81_17555"/>
<feature type="transmembrane region" description="Helical" evidence="1">
    <location>
        <begin position="12"/>
        <end position="39"/>
    </location>
</feature>
<dbReference type="EMBL" id="CP040330">
    <property type="protein sequence ID" value="QCS44059.1"/>
    <property type="molecule type" value="Genomic_DNA"/>
</dbReference>
<dbReference type="Proteomes" id="UP000302218">
    <property type="component" value="Chromosome"/>
</dbReference>
<accession>A0A4P8WKJ4</accession>
<dbReference type="AlphaFoldDB" id="A0A4P8WKJ4"/>
<keyword evidence="1" id="KW-1133">Transmembrane helix</keyword>
<evidence type="ECO:0000256" key="1">
    <source>
        <dbReference type="SAM" id="Phobius"/>
    </source>
</evidence>
<organism evidence="2 3">
    <name type="scientific">Natrinema versiforme</name>
    <dbReference type="NCBI Taxonomy" id="88724"/>
    <lineage>
        <taxon>Archaea</taxon>
        <taxon>Methanobacteriati</taxon>
        <taxon>Methanobacteriota</taxon>
        <taxon>Stenosarchaea group</taxon>
        <taxon>Halobacteria</taxon>
        <taxon>Halobacteriales</taxon>
        <taxon>Natrialbaceae</taxon>
        <taxon>Natrinema</taxon>
    </lineage>
</organism>